<dbReference type="EMBL" id="JAALLZ010000001">
    <property type="protein sequence ID" value="NGU29021.1"/>
    <property type="molecule type" value="Genomic_DNA"/>
</dbReference>
<gene>
    <name evidence="2" type="ORF">G6Z34_02680</name>
</gene>
<proteinExistence type="predicted"/>
<feature type="region of interest" description="Disordered" evidence="1">
    <location>
        <begin position="167"/>
        <end position="201"/>
    </location>
</feature>
<comment type="caution">
    <text evidence="2">The sequence shown here is derived from an EMBL/GenBank/DDBJ whole genome shotgun (WGS) entry which is preliminary data.</text>
</comment>
<evidence type="ECO:0000256" key="1">
    <source>
        <dbReference type="SAM" id="MobiDB-lite"/>
    </source>
</evidence>
<feature type="compositionally biased region" description="Basic and acidic residues" evidence="1">
    <location>
        <begin position="83"/>
        <end position="96"/>
    </location>
</feature>
<dbReference type="RefSeq" id="WP_003460298.1">
    <property type="nucleotide sequence ID" value="NZ_CATNWT010000001.1"/>
</dbReference>
<name>A0AAP6WLH2_CLOPF</name>
<dbReference type="AlphaFoldDB" id="A0AAP6WLH2"/>
<feature type="compositionally biased region" description="Basic and acidic residues" evidence="1">
    <location>
        <begin position="49"/>
        <end position="59"/>
    </location>
</feature>
<protein>
    <recommendedName>
        <fullName evidence="4">DUF4355 domain-containing protein</fullName>
    </recommendedName>
</protein>
<dbReference type="Proteomes" id="UP000481454">
    <property type="component" value="Unassembled WGS sequence"/>
</dbReference>
<sequence length="201" mass="21897">MFISNFNLRKRLGMKLAQNDGAGNGGAGSEANPTDGADGEGEGTETNPIEEKTFTQEEVNRMIKDRVAREKKGQISKEELKAYQDWKESQKTEAQKQSEALTNAEAKAKAEAERANTLEVKVTCLCKGVLADSVDDVVILAKAMVSDDVTMDQAVDKVLEKYPSFKGMQQQDENKGFKIGAGSEGKKENVNDALSRAFGNK</sequence>
<accession>A0AAP6WLH2</accession>
<evidence type="ECO:0000313" key="3">
    <source>
        <dbReference type="Proteomes" id="UP000481454"/>
    </source>
</evidence>
<feature type="region of interest" description="Disordered" evidence="1">
    <location>
        <begin position="83"/>
        <end position="103"/>
    </location>
</feature>
<feature type="region of interest" description="Disordered" evidence="1">
    <location>
        <begin position="17"/>
        <end position="59"/>
    </location>
</feature>
<organism evidence="2 3">
    <name type="scientific">Clostridium perfringens</name>
    <dbReference type="NCBI Taxonomy" id="1502"/>
    <lineage>
        <taxon>Bacteria</taxon>
        <taxon>Bacillati</taxon>
        <taxon>Bacillota</taxon>
        <taxon>Clostridia</taxon>
        <taxon>Eubacteriales</taxon>
        <taxon>Clostridiaceae</taxon>
        <taxon>Clostridium</taxon>
    </lineage>
</organism>
<reference evidence="2 3" key="1">
    <citation type="submission" date="2020-02" db="EMBL/GenBank/DDBJ databases">
        <title>Genomic Insights into the Phylogeny and Genetic Plasticity of the Human and Animal Enteric Pathogen Clostridium perfringens.</title>
        <authorList>
            <person name="Feng Y."/>
            <person name="Hu Y."/>
        </authorList>
    </citation>
    <scope>NUCLEOTIDE SEQUENCE [LARGE SCALE GENOMIC DNA]</scope>
    <source>
        <strain evidence="2 3">CP-40</strain>
    </source>
</reference>
<evidence type="ECO:0008006" key="4">
    <source>
        <dbReference type="Google" id="ProtNLM"/>
    </source>
</evidence>
<evidence type="ECO:0000313" key="2">
    <source>
        <dbReference type="EMBL" id="NGU29021.1"/>
    </source>
</evidence>